<accession>A0A7W3TIQ4</accession>
<evidence type="ECO:0000313" key="2">
    <source>
        <dbReference type="Proteomes" id="UP000523196"/>
    </source>
</evidence>
<gene>
    <name evidence="1" type="ORF">H4F98_00430</name>
</gene>
<dbReference type="AlphaFoldDB" id="A0A7W3TIQ4"/>
<keyword evidence="2" id="KW-1185">Reference proteome</keyword>
<organism evidence="1 2">
    <name type="scientific">Marilutibacter spongiae</name>
    <dbReference type="NCBI Taxonomy" id="2025720"/>
    <lineage>
        <taxon>Bacteria</taxon>
        <taxon>Pseudomonadati</taxon>
        <taxon>Pseudomonadota</taxon>
        <taxon>Gammaproteobacteria</taxon>
        <taxon>Lysobacterales</taxon>
        <taxon>Lysobacteraceae</taxon>
        <taxon>Marilutibacter</taxon>
    </lineage>
</organism>
<protein>
    <submittedName>
        <fullName evidence="1">Uncharacterized protein</fullName>
    </submittedName>
</protein>
<sequence length="536" mass="60321">MLVRPDGKPLKILMRGDCTCRRSLALNPDLFNAKPSITQNGKSPMILFLDAIDGRTVSHEYLDSISDVASMQPTLQRYYIGQADREVVTETGADLLMLDSYADMNFELWEDGQGVKFWIHPAHLKHRERFLEGHRKLGRRTLEQSVNEAVELIHHVRRNNPEIPVLFLNQQTDYYPKLDGRLEYYDFGRRVAEREEGVYWGGVEAREDLELADVGSCGPGNTLHFQGTTYRRMLQRAFDGGLADAISARSRASTAVPVASAAVERASPEPRQVSDGDADATPHLRLAFDRDSRTCNEVCGSFVDRSAKGLENYVHFESLGEFSPRRFTPMLIDLDHVADFDAWEARIKKFGKGARIRQKKKAIARGYYVKPFAWKLFIPDVHAANTSKEVRSGGAIRSTLTKSIDEMGGAPDRMFEVAFPKCTRHWAMTFGVFQSEPGHVQGSVQVDERLGGYISLRRTGDLAVYSQILGHGEHLDNGVLTLLHHEVVKWLVDHADTHAKGLKYLMYGGKENGTSELLRFKRQAGFTPHFVTLVGQ</sequence>
<dbReference type="RefSeq" id="WP_182684699.1">
    <property type="nucleotide sequence ID" value="NZ_JACHTF010000001.1"/>
</dbReference>
<evidence type="ECO:0000313" key="1">
    <source>
        <dbReference type="EMBL" id="MBB1059033.1"/>
    </source>
</evidence>
<dbReference type="EMBL" id="JACHTF010000001">
    <property type="protein sequence ID" value="MBB1059033.1"/>
    <property type="molecule type" value="Genomic_DNA"/>
</dbReference>
<comment type="caution">
    <text evidence="1">The sequence shown here is derived from an EMBL/GenBank/DDBJ whole genome shotgun (WGS) entry which is preliminary data.</text>
</comment>
<name>A0A7W3TIQ4_9GAMM</name>
<reference evidence="1 2" key="1">
    <citation type="submission" date="2020-08" db="EMBL/GenBank/DDBJ databases">
        <authorList>
            <person name="Xu S."/>
            <person name="Li A."/>
        </authorList>
    </citation>
    <scope>NUCLEOTIDE SEQUENCE [LARGE SCALE GENOMIC DNA]</scope>
    <source>
        <strain evidence="1 2">119BY6-57</strain>
    </source>
</reference>
<proteinExistence type="predicted"/>
<dbReference type="Proteomes" id="UP000523196">
    <property type="component" value="Unassembled WGS sequence"/>
</dbReference>